<evidence type="ECO:0000313" key="3">
    <source>
        <dbReference type="Proteomes" id="UP001209570"/>
    </source>
</evidence>
<reference evidence="2" key="1">
    <citation type="submission" date="2021-12" db="EMBL/GenBank/DDBJ databases">
        <title>Prjna785345.</title>
        <authorList>
            <person name="Rujirawat T."/>
            <person name="Krajaejun T."/>
        </authorList>
    </citation>
    <scope>NUCLEOTIDE SEQUENCE</scope>
    <source>
        <strain evidence="2">Pi057C3</strain>
    </source>
</reference>
<proteinExistence type="predicted"/>
<keyword evidence="1" id="KW-0812">Transmembrane</keyword>
<dbReference type="EMBL" id="JAKCXM010000123">
    <property type="protein sequence ID" value="KAJ0401616.1"/>
    <property type="molecule type" value="Genomic_DNA"/>
</dbReference>
<gene>
    <name evidence="2" type="ORF">P43SY_005995</name>
</gene>
<dbReference type="AlphaFoldDB" id="A0AAD5M228"/>
<comment type="caution">
    <text evidence="2">The sequence shown here is derived from an EMBL/GenBank/DDBJ whole genome shotgun (WGS) entry which is preliminary data.</text>
</comment>
<dbReference type="Proteomes" id="UP001209570">
    <property type="component" value="Unassembled WGS sequence"/>
</dbReference>
<evidence type="ECO:0000313" key="2">
    <source>
        <dbReference type="EMBL" id="KAJ0401616.1"/>
    </source>
</evidence>
<feature type="transmembrane region" description="Helical" evidence="1">
    <location>
        <begin position="20"/>
        <end position="46"/>
    </location>
</feature>
<keyword evidence="1" id="KW-1133">Transmembrane helix</keyword>
<protein>
    <recommendedName>
        <fullName evidence="4">Transmembrane protein</fullName>
    </recommendedName>
</protein>
<feature type="transmembrane region" description="Helical" evidence="1">
    <location>
        <begin position="227"/>
        <end position="250"/>
    </location>
</feature>
<accession>A0AAD5M228</accession>
<keyword evidence="1" id="KW-0472">Membrane</keyword>
<feature type="transmembrane region" description="Helical" evidence="1">
    <location>
        <begin position="67"/>
        <end position="91"/>
    </location>
</feature>
<sequence length="272" mass="30815">MAPSQSARRVCTAGPWVYGALWLVVVTLHIICVVFPCLVASLYLYLPTHAPRIVKNAELYSVAVDRKYFKLIAMVYLVIAFVHTSAIVSILRSSVRYRRLLLHDKRGPGVVAKIKGVAVQPIVGSQHDSRGHSARSDSRLRSYTQQVMSSAKAVLSAFDVTNGYYDFVHMLRELVETCLLSYQAYQTSYLVARPWMNNTLVLLLILNCWSTPLIRSRLARQVYVARLFGLLVNIALDLMAYMVVPLGLFLPFYEIYEDIRTNASNNFWFDLG</sequence>
<keyword evidence="3" id="KW-1185">Reference proteome</keyword>
<evidence type="ECO:0000256" key="1">
    <source>
        <dbReference type="SAM" id="Phobius"/>
    </source>
</evidence>
<organism evidence="2 3">
    <name type="scientific">Pythium insidiosum</name>
    <name type="common">Pythiosis disease agent</name>
    <dbReference type="NCBI Taxonomy" id="114742"/>
    <lineage>
        <taxon>Eukaryota</taxon>
        <taxon>Sar</taxon>
        <taxon>Stramenopiles</taxon>
        <taxon>Oomycota</taxon>
        <taxon>Peronosporomycetes</taxon>
        <taxon>Pythiales</taxon>
        <taxon>Pythiaceae</taxon>
        <taxon>Pythium</taxon>
    </lineage>
</organism>
<name>A0AAD5M228_PYTIN</name>
<evidence type="ECO:0008006" key="4">
    <source>
        <dbReference type="Google" id="ProtNLM"/>
    </source>
</evidence>